<evidence type="ECO:0000313" key="2">
    <source>
        <dbReference type="Proteomes" id="UP001482620"/>
    </source>
</evidence>
<evidence type="ECO:0000313" key="1">
    <source>
        <dbReference type="EMBL" id="MEQ2243767.1"/>
    </source>
</evidence>
<keyword evidence="2" id="KW-1185">Reference proteome</keyword>
<gene>
    <name evidence="1" type="ORF">ILYODFUR_010224</name>
</gene>
<dbReference type="EMBL" id="JAHRIQ010070249">
    <property type="protein sequence ID" value="MEQ2243767.1"/>
    <property type="molecule type" value="Genomic_DNA"/>
</dbReference>
<organism evidence="1 2">
    <name type="scientific">Ilyodon furcidens</name>
    <name type="common">goldbreast splitfin</name>
    <dbReference type="NCBI Taxonomy" id="33524"/>
    <lineage>
        <taxon>Eukaryota</taxon>
        <taxon>Metazoa</taxon>
        <taxon>Chordata</taxon>
        <taxon>Craniata</taxon>
        <taxon>Vertebrata</taxon>
        <taxon>Euteleostomi</taxon>
        <taxon>Actinopterygii</taxon>
        <taxon>Neopterygii</taxon>
        <taxon>Teleostei</taxon>
        <taxon>Neoteleostei</taxon>
        <taxon>Acanthomorphata</taxon>
        <taxon>Ovalentaria</taxon>
        <taxon>Atherinomorphae</taxon>
        <taxon>Cyprinodontiformes</taxon>
        <taxon>Goodeidae</taxon>
        <taxon>Ilyodon</taxon>
    </lineage>
</organism>
<reference evidence="1 2" key="1">
    <citation type="submission" date="2021-06" db="EMBL/GenBank/DDBJ databases">
        <authorList>
            <person name="Palmer J.M."/>
        </authorList>
    </citation>
    <scope>NUCLEOTIDE SEQUENCE [LARGE SCALE GENOMIC DNA]</scope>
    <source>
        <strain evidence="2">if_2019</strain>
        <tissue evidence="1">Muscle</tissue>
    </source>
</reference>
<accession>A0ABV0UEV7</accession>
<proteinExistence type="predicted"/>
<feature type="non-terminal residue" evidence="1">
    <location>
        <position position="1"/>
    </location>
</feature>
<comment type="caution">
    <text evidence="1">The sequence shown here is derived from an EMBL/GenBank/DDBJ whole genome shotgun (WGS) entry which is preliminary data.</text>
</comment>
<name>A0ABV0UEV7_9TELE</name>
<dbReference type="Proteomes" id="UP001482620">
    <property type="component" value="Unassembled WGS sequence"/>
</dbReference>
<sequence length="92" mass="9771">TFPQFSSCSPVTTCYHFHLIACLPLSLVHTPPPSVYKLVVAQFLTGSSCLIPGKSLDVFWSVVAGNVESSIPILDSSSDSSVTVFPGFPLTP</sequence>
<protein>
    <submittedName>
        <fullName evidence="1">Uncharacterized protein</fullName>
    </submittedName>
</protein>